<dbReference type="Gene3D" id="1.20.5.4130">
    <property type="match status" value="1"/>
</dbReference>
<evidence type="ECO:0000256" key="2">
    <source>
        <dbReference type="ARBA" id="ARBA00022741"/>
    </source>
</evidence>
<keyword evidence="2" id="KW-0547">Nucleotide-binding</keyword>
<evidence type="ECO:0000313" key="5">
    <source>
        <dbReference type="EMBL" id="KAF3952875.1"/>
    </source>
</evidence>
<sequence length="201" mass="22730">MAEGVLFNVAEGIIGQLGNLALKEIGLIWGVKDELQKLKNTVTTIKAVLQDAEEHQALSNAIKDWVERLKDVFFEADDLLDDFFTEVLQREVMTRNKKAKEKLEIVDCPILAEGCKSEDWLAHIQNLKGDLAPPKEEESEQNEMLQQVYNSMMRIINSTSGCLLAFSLNSNVTEVKMLQNDLRQLISLRLKLNFEGSIIIP</sequence>
<name>A0A8J4QFG3_9ROSI</name>
<keyword evidence="1" id="KW-0677">Repeat</keyword>
<organism evidence="5 6">
    <name type="scientific">Castanea mollissima</name>
    <name type="common">Chinese chestnut</name>
    <dbReference type="NCBI Taxonomy" id="60419"/>
    <lineage>
        <taxon>Eukaryota</taxon>
        <taxon>Viridiplantae</taxon>
        <taxon>Streptophyta</taxon>
        <taxon>Embryophyta</taxon>
        <taxon>Tracheophyta</taxon>
        <taxon>Spermatophyta</taxon>
        <taxon>Magnoliopsida</taxon>
        <taxon>eudicotyledons</taxon>
        <taxon>Gunneridae</taxon>
        <taxon>Pentapetalae</taxon>
        <taxon>rosids</taxon>
        <taxon>fabids</taxon>
        <taxon>Fagales</taxon>
        <taxon>Fagaceae</taxon>
        <taxon>Castanea</taxon>
    </lineage>
</organism>
<reference evidence="5" key="1">
    <citation type="submission" date="2020-03" db="EMBL/GenBank/DDBJ databases">
        <title>Castanea mollissima Vanexum genome sequencing.</title>
        <authorList>
            <person name="Staton M."/>
        </authorList>
    </citation>
    <scope>NUCLEOTIDE SEQUENCE</scope>
    <source>
        <tissue evidence="5">Leaf</tissue>
    </source>
</reference>
<dbReference type="CDD" id="cd14798">
    <property type="entry name" value="RX-CC_like"/>
    <property type="match status" value="1"/>
</dbReference>
<dbReference type="GO" id="GO:0006952">
    <property type="term" value="P:defense response"/>
    <property type="evidence" value="ECO:0007669"/>
    <property type="project" value="UniProtKB-KW"/>
</dbReference>
<dbReference type="Pfam" id="PF18052">
    <property type="entry name" value="Rx_N"/>
    <property type="match status" value="1"/>
</dbReference>
<keyword evidence="3" id="KW-0611">Plant defense</keyword>
<evidence type="ECO:0000313" key="6">
    <source>
        <dbReference type="Proteomes" id="UP000737018"/>
    </source>
</evidence>
<proteinExistence type="predicted"/>
<dbReference type="Proteomes" id="UP000737018">
    <property type="component" value="Unassembled WGS sequence"/>
</dbReference>
<protein>
    <recommendedName>
        <fullName evidence="4">Disease resistance N-terminal domain-containing protein</fullName>
    </recommendedName>
</protein>
<comment type="caution">
    <text evidence="5">The sequence shown here is derived from an EMBL/GenBank/DDBJ whole genome shotgun (WGS) entry which is preliminary data.</text>
</comment>
<dbReference type="EMBL" id="JRKL02004320">
    <property type="protein sequence ID" value="KAF3952875.1"/>
    <property type="molecule type" value="Genomic_DNA"/>
</dbReference>
<accession>A0A8J4QFG3</accession>
<keyword evidence="6" id="KW-1185">Reference proteome</keyword>
<evidence type="ECO:0000256" key="1">
    <source>
        <dbReference type="ARBA" id="ARBA00022737"/>
    </source>
</evidence>
<evidence type="ECO:0000256" key="3">
    <source>
        <dbReference type="ARBA" id="ARBA00022821"/>
    </source>
</evidence>
<dbReference type="OrthoDB" id="1933539at2759"/>
<dbReference type="InterPro" id="IPR041118">
    <property type="entry name" value="Rx_N"/>
</dbReference>
<dbReference type="InterPro" id="IPR038005">
    <property type="entry name" value="RX-like_CC"/>
</dbReference>
<dbReference type="GO" id="GO:0000166">
    <property type="term" value="F:nucleotide binding"/>
    <property type="evidence" value="ECO:0007669"/>
    <property type="project" value="UniProtKB-KW"/>
</dbReference>
<dbReference type="AlphaFoldDB" id="A0A8J4QFG3"/>
<feature type="domain" description="Disease resistance N-terminal" evidence="4">
    <location>
        <begin position="13"/>
        <end position="97"/>
    </location>
</feature>
<gene>
    <name evidence="5" type="ORF">CMV_021618</name>
</gene>
<evidence type="ECO:0000259" key="4">
    <source>
        <dbReference type="Pfam" id="PF18052"/>
    </source>
</evidence>